<dbReference type="PROSITE" id="PS50011">
    <property type="entry name" value="PROTEIN_KINASE_DOM"/>
    <property type="match status" value="1"/>
</dbReference>
<evidence type="ECO:0000313" key="3">
    <source>
        <dbReference type="Proteomes" id="UP000006671"/>
    </source>
</evidence>
<dbReference type="InterPro" id="IPR000719">
    <property type="entry name" value="Prot_kinase_dom"/>
</dbReference>
<organism evidence="3">
    <name type="scientific">Naegleria gruberi</name>
    <name type="common">Amoeba</name>
    <dbReference type="NCBI Taxonomy" id="5762"/>
    <lineage>
        <taxon>Eukaryota</taxon>
        <taxon>Discoba</taxon>
        <taxon>Heterolobosea</taxon>
        <taxon>Tetramitia</taxon>
        <taxon>Eutetramitia</taxon>
        <taxon>Vahlkampfiidae</taxon>
        <taxon>Naegleria</taxon>
    </lineage>
</organism>
<dbReference type="Proteomes" id="UP000006671">
    <property type="component" value="Unassembled WGS sequence"/>
</dbReference>
<protein>
    <submittedName>
        <fullName evidence="2">Predicted protein</fullName>
    </submittedName>
</protein>
<name>D2VFF7_NAEGR</name>
<evidence type="ECO:0000313" key="2">
    <source>
        <dbReference type="EMBL" id="EFC44358.1"/>
    </source>
</evidence>
<dbReference type="KEGG" id="ngr:NAEGRDRAFT_33589"/>
<dbReference type="PROSITE" id="PS00108">
    <property type="entry name" value="PROTEIN_KINASE_ST"/>
    <property type="match status" value="1"/>
</dbReference>
<dbReference type="GO" id="GO:0005524">
    <property type="term" value="F:ATP binding"/>
    <property type="evidence" value="ECO:0007669"/>
    <property type="project" value="InterPro"/>
</dbReference>
<keyword evidence="3" id="KW-1185">Reference proteome</keyword>
<dbReference type="VEuPathDB" id="AmoebaDB:NAEGRDRAFT_33589"/>
<dbReference type="OrthoDB" id="2914378at2759"/>
<dbReference type="InParanoid" id="D2VFF7"/>
<evidence type="ECO:0000259" key="1">
    <source>
        <dbReference type="PROSITE" id="PS50011"/>
    </source>
</evidence>
<dbReference type="GeneID" id="8853343"/>
<dbReference type="SMART" id="SM00220">
    <property type="entry name" value="S_TKc"/>
    <property type="match status" value="1"/>
</dbReference>
<accession>D2VFF7</accession>
<dbReference type="SUPFAM" id="SSF56112">
    <property type="entry name" value="Protein kinase-like (PK-like)"/>
    <property type="match status" value="1"/>
</dbReference>
<dbReference type="AlphaFoldDB" id="D2VFF7"/>
<dbReference type="RefSeq" id="XP_002677102.1">
    <property type="nucleotide sequence ID" value="XM_002677056.1"/>
</dbReference>
<dbReference type="InterPro" id="IPR011009">
    <property type="entry name" value="Kinase-like_dom_sf"/>
</dbReference>
<dbReference type="PANTHER" id="PTHR44167">
    <property type="entry name" value="OVARIAN-SPECIFIC SERINE/THREONINE-PROTEIN KINASE LOK-RELATED"/>
    <property type="match status" value="1"/>
</dbReference>
<dbReference type="eggNOG" id="KOG0580">
    <property type="taxonomic scope" value="Eukaryota"/>
</dbReference>
<dbReference type="EMBL" id="GG738868">
    <property type="protein sequence ID" value="EFC44358.1"/>
    <property type="molecule type" value="Genomic_DNA"/>
</dbReference>
<sequence length="110" mass="12279">MKQARKDSTINQNIVLSVMTQVSKALSYIHRNNICHRDIKPANILVEDVKPESITCVLADFGLSKEIEESSRHSNVGTLSFFAPEILTEESYGLRVDVFGLGVVLFQLIT</sequence>
<dbReference type="STRING" id="5762.D2VFF7"/>
<dbReference type="Gene3D" id="1.10.510.10">
    <property type="entry name" value="Transferase(Phosphotransferase) domain 1"/>
    <property type="match status" value="1"/>
</dbReference>
<gene>
    <name evidence="2" type="ORF">NAEGRDRAFT_33589</name>
</gene>
<dbReference type="GO" id="GO:0004674">
    <property type="term" value="F:protein serine/threonine kinase activity"/>
    <property type="evidence" value="ECO:0007669"/>
    <property type="project" value="TreeGrafter"/>
</dbReference>
<dbReference type="Pfam" id="PF00069">
    <property type="entry name" value="Pkinase"/>
    <property type="match status" value="1"/>
</dbReference>
<feature type="domain" description="Protein kinase" evidence="1">
    <location>
        <begin position="1"/>
        <end position="110"/>
    </location>
</feature>
<reference evidence="2 3" key="1">
    <citation type="journal article" date="2010" name="Cell">
        <title>The genome of Naegleria gruberi illuminates early eukaryotic versatility.</title>
        <authorList>
            <person name="Fritz-Laylin L.K."/>
            <person name="Prochnik S.E."/>
            <person name="Ginger M.L."/>
            <person name="Dacks J.B."/>
            <person name="Carpenter M.L."/>
            <person name="Field M.C."/>
            <person name="Kuo A."/>
            <person name="Paredez A."/>
            <person name="Chapman J."/>
            <person name="Pham J."/>
            <person name="Shu S."/>
            <person name="Neupane R."/>
            <person name="Cipriano M."/>
            <person name="Mancuso J."/>
            <person name="Tu H."/>
            <person name="Salamov A."/>
            <person name="Lindquist E."/>
            <person name="Shapiro H."/>
            <person name="Lucas S."/>
            <person name="Grigoriev I.V."/>
            <person name="Cande W.Z."/>
            <person name="Fulton C."/>
            <person name="Rokhsar D.S."/>
            <person name="Dawson S.C."/>
        </authorList>
    </citation>
    <scope>NUCLEOTIDE SEQUENCE [LARGE SCALE GENOMIC DNA]</scope>
    <source>
        <strain evidence="2 3">NEG-M</strain>
    </source>
</reference>
<dbReference type="PANTHER" id="PTHR44167:SF30">
    <property type="entry name" value="PHOSPHORYLASE KINASE"/>
    <property type="match status" value="1"/>
</dbReference>
<dbReference type="GO" id="GO:0044773">
    <property type="term" value="P:mitotic DNA damage checkpoint signaling"/>
    <property type="evidence" value="ECO:0007669"/>
    <property type="project" value="TreeGrafter"/>
</dbReference>
<dbReference type="InterPro" id="IPR008271">
    <property type="entry name" value="Ser/Thr_kinase_AS"/>
</dbReference>
<proteinExistence type="predicted"/>
<dbReference type="GO" id="GO:0005634">
    <property type="term" value="C:nucleus"/>
    <property type="evidence" value="ECO:0007669"/>
    <property type="project" value="TreeGrafter"/>
</dbReference>
<feature type="non-terminal residue" evidence="2">
    <location>
        <position position="110"/>
    </location>
</feature>
<dbReference type="OMA" id="VCFANIE"/>